<feature type="transmembrane region" description="Helical" evidence="1">
    <location>
        <begin position="81"/>
        <end position="103"/>
    </location>
</feature>
<reference evidence="2" key="1">
    <citation type="submission" date="2022-06" db="EMBL/GenBank/DDBJ databases">
        <title>Complete genome of Pseudomonas hydrolytica DSWY01T.</title>
        <authorList>
            <person name="Jung J."/>
            <person name="Jeon C.O."/>
        </authorList>
    </citation>
    <scope>NUCLEOTIDE SEQUENCE</scope>
    <source>
        <strain evidence="2">DSWY01</strain>
    </source>
</reference>
<gene>
    <name evidence="2" type="ORF">L1F06_005505</name>
</gene>
<protein>
    <submittedName>
        <fullName evidence="2">Uncharacterized protein</fullName>
    </submittedName>
</protein>
<dbReference type="Proteomes" id="UP001054897">
    <property type="component" value="Chromosome"/>
</dbReference>
<evidence type="ECO:0000313" key="2">
    <source>
        <dbReference type="EMBL" id="USR40896.1"/>
    </source>
</evidence>
<dbReference type="RefSeq" id="WP_129483890.1">
    <property type="nucleotide sequence ID" value="NZ_CP099397.1"/>
</dbReference>
<evidence type="ECO:0000313" key="3">
    <source>
        <dbReference type="Proteomes" id="UP001054897"/>
    </source>
</evidence>
<sequence>MVLREPAVRLLQGLGIPLSAGLFIGLLTGELRHDRLWLEWPLTLEPGSHPASEVLFASLPGLLLFFACSALGLLRRHGGPALIATFVAAAALAAYCCAVAFAPSFGNTWAPGEIFRELYLAHWQLWVLSLIPGLLLVLLLQAPWPHTP</sequence>
<keyword evidence="1" id="KW-0812">Transmembrane</keyword>
<keyword evidence="1" id="KW-0472">Membrane</keyword>
<proteinExistence type="predicted"/>
<name>A0ABY5ACD6_9GAMM</name>
<dbReference type="GeneID" id="300080410"/>
<accession>A0ABY5ACD6</accession>
<feature type="transmembrane region" description="Helical" evidence="1">
    <location>
        <begin position="54"/>
        <end position="74"/>
    </location>
</feature>
<feature type="transmembrane region" description="Helical" evidence="1">
    <location>
        <begin position="123"/>
        <end position="142"/>
    </location>
</feature>
<dbReference type="EMBL" id="CP099397">
    <property type="protein sequence ID" value="USR40896.1"/>
    <property type="molecule type" value="Genomic_DNA"/>
</dbReference>
<keyword evidence="3" id="KW-1185">Reference proteome</keyword>
<keyword evidence="1" id="KW-1133">Transmembrane helix</keyword>
<evidence type="ECO:0000256" key="1">
    <source>
        <dbReference type="SAM" id="Phobius"/>
    </source>
</evidence>
<organism evidence="2 3">
    <name type="scientific">Ectopseudomonas hydrolytica</name>
    <dbReference type="NCBI Taxonomy" id="2493633"/>
    <lineage>
        <taxon>Bacteria</taxon>
        <taxon>Pseudomonadati</taxon>
        <taxon>Pseudomonadota</taxon>
        <taxon>Gammaproteobacteria</taxon>
        <taxon>Pseudomonadales</taxon>
        <taxon>Pseudomonadaceae</taxon>
        <taxon>Ectopseudomonas</taxon>
    </lineage>
</organism>
<feature type="transmembrane region" description="Helical" evidence="1">
    <location>
        <begin position="7"/>
        <end position="28"/>
    </location>
</feature>